<dbReference type="PROSITE" id="PS50090">
    <property type="entry name" value="MYB_LIKE"/>
    <property type="match status" value="2"/>
</dbReference>
<dbReference type="InterPro" id="IPR015495">
    <property type="entry name" value="Myb_TF_plants"/>
</dbReference>
<dbReference type="Proteomes" id="UP001497522">
    <property type="component" value="Chromosome 11"/>
</dbReference>
<evidence type="ECO:0000256" key="2">
    <source>
        <dbReference type="ARBA" id="ARBA00022737"/>
    </source>
</evidence>
<reference evidence="8" key="1">
    <citation type="submission" date="2024-03" db="EMBL/GenBank/DDBJ databases">
        <authorList>
            <consortium name="ELIXIR-Norway"/>
            <consortium name="Elixir Norway"/>
        </authorList>
    </citation>
    <scope>NUCLEOTIDE SEQUENCE</scope>
</reference>
<name>A0ABP1ADF8_9BRYO</name>
<dbReference type="PROSITE" id="PS51294">
    <property type="entry name" value="HTH_MYB"/>
    <property type="match status" value="2"/>
</dbReference>
<dbReference type="EMBL" id="OZ023712">
    <property type="protein sequence ID" value="CAK9860571.1"/>
    <property type="molecule type" value="Genomic_DNA"/>
</dbReference>
<proteinExistence type="predicted"/>
<feature type="domain" description="Myb-like" evidence="6">
    <location>
        <begin position="9"/>
        <end position="61"/>
    </location>
</feature>
<feature type="domain" description="HTH myb-type" evidence="7">
    <location>
        <begin position="66"/>
        <end position="116"/>
    </location>
</feature>
<keyword evidence="9" id="KW-1185">Reference proteome</keyword>
<evidence type="ECO:0008006" key="10">
    <source>
        <dbReference type="Google" id="ProtNLM"/>
    </source>
</evidence>
<dbReference type="PANTHER" id="PTHR47994:SF5">
    <property type="entry name" value="F14D16.11-RELATED"/>
    <property type="match status" value="1"/>
</dbReference>
<protein>
    <recommendedName>
        <fullName evidence="10">MYB transcription factor</fullName>
    </recommendedName>
</protein>
<feature type="domain" description="HTH myb-type" evidence="7">
    <location>
        <begin position="9"/>
        <end position="65"/>
    </location>
</feature>
<evidence type="ECO:0000259" key="6">
    <source>
        <dbReference type="PROSITE" id="PS50090"/>
    </source>
</evidence>
<dbReference type="InterPro" id="IPR017930">
    <property type="entry name" value="Myb_dom"/>
</dbReference>
<evidence type="ECO:0000313" key="9">
    <source>
        <dbReference type="Proteomes" id="UP001497522"/>
    </source>
</evidence>
<dbReference type="InterPro" id="IPR001005">
    <property type="entry name" value="SANT/Myb"/>
</dbReference>
<evidence type="ECO:0000256" key="4">
    <source>
        <dbReference type="ARBA" id="ARBA00023242"/>
    </source>
</evidence>
<keyword evidence="2" id="KW-0677">Repeat</keyword>
<dbReference type="Gene3D" id="1.10.10.60">
    <property type="entry name" value="Homeodomain-like"/>
    <property type="match status" value="2"/>
</dbReference>
<dbReference type="SMART" id="SM00717">
    <property type="entry name" value="SANT"/>
    <property type="match status" value="2"/>
</dbReference>
<keyword evidence="4" id="KW-0539">Nucleus</keyword>
<comment type="subcellular location">
    <subcellularLocation>
        <location evidence="1">Nucleus</location>
    </subcellularLocation>
</comment>
<keyword evidence="3" id="KW-0238">DNA-binding</keyword>
<feature type="region of interest" description="Disordered" evidence="5">
    <location>
        <begin position="217"/>
        <end position="238"/>
    </location>
</feature>
<dbReference type="InterPro" id="IPR009057">
    <property type="entry name" value="Homeodomain-like_sf"/>
</dbReference>
<accession>A0ABP1ADF8</accession>
<dbReference type="Pfam" id="PF00249">
    <property type="entry name" value="Myb_DNA-binding"/>
    <property type="match status" value="2"/>
</dbReference>
<dbReference type="SUPFAM" id="SSF46689">
    <property type="entry name" value="Homeodomain-like"/>
    <property type="match status" value="1"/>
</dbReference>
<dbReference type="PANTHER" id="PTHR47994">
    <property type="entry name" value="F14D16.11-RELATED"/>
    <property type="match status" value="1"/>
</dbReference>
<gene>
    <name evidence="8" type="ORF">CSSPJE1EN2_LOCUS3566</name>
</gene>
<dbReference type="CDD" id="cd00167">
    <property type="entry name" value="SANT"/>
    <property type="match status" value="2"/>
</dbReference>
<evidence type="ECO:0000259" key="7">
    <source>
        <dbReference type="PROSITE" id="PS51294"/>
    </source>
</evidence>
<evidence type="ECO:0000313" key="8">
    <source>
        <dbReference type="EMBL" id="CAK9860571.1"/>
    </source>
</evidence>
<feature type="domain" description="Myb-like" evidence="6">
    <location>
        <begin position="62"/>
        <end position="112"/>
    </location>
</feature>
<sequence length="318" mass="34672">MGRAPCCEKDNVKRGPWTPEEDAKLLACIAQHGTGSWRTLPKKAGLQRCGKSCRLRWTNYLRPDLKHGRFTDHEEKLIVNLHAALGSRWSLIAAQLPGRTDNDVKNYWNTRLKKKLSTAHHIVAGNAHHQAAAAAAAARAASLTSTPKNSILAGRPSANSSCHMRTAIVSNHDQCHDQSLKSNDHLQLKPDQAASLVSSTPAHEIQFAATTTTGQQIFHNNPHKEYNNSTSTSSQQQQQQQIIKSCSTSQNNNKTHDHVLTNYEMEPWSPSMASGSSCSSTSLMAAGAAGAADSTGLQKVLNSDVFLWDFSELSSIMN</sequence>
<organism evidence="8 9">
    <name type="scientific">Sphagnum jensenii</name>
    <dbReference type="NCBI Taxonomy" id="128206"/>
    <lineage>
        <taxon>Eukaryota</taxon>
        <taxon>Viridiplantae</taxon>
        <taxon>Streptophyta</taxon>
        <taxon>Embryophyta</taxon>
        <taxon>Bryophyta</taxon>
        <taxon>Sphagnophytina</taxon>
        <taxon>Sphagnopsida</taxon>
        <taxon>Sphagnales</taxon>
        <taxon>Sphagnaceae</taxon>
        <taxon>Sphagnum</taxon>
    </lineage>
</organism>
<evidence type="ECO:0000256" key="1">
    <source>
        <dbReference type="ARBA" id="ARBA00004123"/>
    </source>
</evidence>
<feature type="compositionally biased region" description="Low complexity" evidence="5">
    <location>
        <begin position="229"/>
        <end position="238"/>
    </location>
</feature>
<evidence type="ECO:0000256" key="3">
    <source>
        <dbReference type="ARBA" id="ARBA00023125"/>
    </source>
</evidence>
<evidence type="ECO:0000256" key="5">
    <source>
        <dbReference type="SAM" id="MobiDB-lite"/>
    </source>
</evidence>